<keyword evidence="5" id="KW-1185">Reference proteome</keyword>
<evidence type="ECO:0000256" key="2">
    <source>
        <dbReference type="ARBA" id="ARBA00022448"/>
    </source>
</evidence>
<keyword evidence="3" id="KW-0732">Signal</keyword>
<gene>
    <name evidence="4" type="ORF">KH389_04275</name>
</gene>
<keyword evidence="2" id="KW-0813">Transport</keyword>
<dbReference type="Pfam" id="PF03573">
    <property type="entry name" value="OprD"/>
    <property type="match status" value="1"/>
</dbReference>
<comment type="similarity">
    <text evidence="1">Belongs to the outer membrane porin (Opr) (TC 1.B.25) family.</text>
</comment>
<dbReference type="EMBL" id="CP074676">
    <property type="protein sequence ID" value="QVL19808.1"/>
    <property type="molecule type" value="Genomic_DNA"/>
</dbReference>
<evidence type="ECO:0000313" key="4">
    <source>
        <dbReference type="EMBL" id="QVL19808.1"/>
    </source>
</evidence>
<dbReference type="InterPro" id="IPR005318">
    <property type="entry name" value="OM_porin_bac"/>
</dbReference>
<organism evidence="4 5">
    <name type="scientific">Pseudomonas qingdaonensis</name>
    <dbReference type="NCBI Taxonomy" id="2056231"/>
    <lineage>
        <taxon>Bacteria</taxon>
        <taxon>Pseudomonadati</taxon>
        <taxon>Pseudomonadota</taxon>
        <taxon>Gammaproteobacteria</taxon>
        <taxon>Pseudomonadales</taxon>
        <taxon>Pseudomonadaceae</taxon>
        <taxon>Pseudomonas</taxon>
    </lineage>
</organism>
<evidence type="ECO:0000313" key="5">
    <source>
        <dbReference type="Proteomes" id="UP000678154"/>
    </source>
</evidence>
<protein>
    <submittedName>
        <fullName evidence="4">OprD family porin</fullName>
    </submittedName>
</protein>
<dbReference type="Gene3D" id="2.40.160.10">
    <property type="entry name" value="Porin"/>
    <property type="match status" value="1"/>
</dbReference>
<dbReference type="InterPro" id="IPR023614">
    <property type="entry name" value="Porin_dom_sf"/>
</dbReference>
<proteinExistence type="inferred from homology"/>
<name>A0ABX8DVK7_9PSED</name>
<reference evidence="4 5" key="1">
    <citation type="journal article" date="2016" name="J. Hazard. Mater.">
        <title>A newly isolated Pseudomonas putida S-1 strain for batch-mode-propanethiol degradation and continuous treatment of propanethiol-containing waste gas.</title>
        <authorList>
            <person name="Chen D.Z."/>
            <person name="Sun Y.M."/>
            <person name="Han L.M."/>
            <person name="Chen J."/>
            <person name="Ye J.X."/>
            <person name="Chen J.M."/>
        </authorList>
    </citation>
    <scope>NUCLEOTIDE SEQUENCE [LARGE SCALE GENOMIC DNA]</scope>
    <source>
        <strain evidence="4 5">S-1</strain>
    </source>
</reference>
<evidence type="ECO:0000256" key="1">
    <source>
        <dbReference type="ARBA" id="ARBA00009075"/>
    </source>
</evidence>
<dbReference type="Proteomes" id="UP000678154">
    <property type="component" value="Chromosome"/>
</dbReference>
<sequence>MCPHKKTPLRTIKSCIPHLKESTPVIHAFRFTPLFVALAATMPLHAQADEAEGFVEGAHLDVLSRNYYLNRNQLQRGNHDNREWGQGFIGKFESGFTQGTVGFGLDAHAMLGLKLDGGGGTAGSSILPYHYKYDGELGKAPDSFSNAGAAIKLKAFDTVLRAGDLFLTNPVIAGGETRMLPQTFRGVSLTNNSIDGLQLEGGQASFTKLYNQSGHKRIGATYGNLPDDRESRHLNWAGAAWAPVEGFTSSLYAAELKDVWNQYYLDLDYTWQLADGVSLNPGLHYYHTQDTGDALLGSIDNNTYSLHLALGVGNHTVTAVYQRVNGNTPFDYITLGDSVYLDNSQMYSDFNGPGERSWKLKYAYDFAGVGMPGLTTAVSYSRGKLDLSKVDPASAGYSNWYSADGDNARHWERDMDLAYVFQQGSLKDLSVLLRWASHRGSQGYAQVDNNVDEYRVIVEYPLNVF</sequence>
<dbReference type="PANTHER" id="PTHR34596:SF2">
    <property type="entry name" value="CHITOPORIN"/>
    <property type="match status" value="1"/>
</dbReference>
<dbReference type="PANTHER" id="PTHR34596">
    <property type="entry name" value="CHITOPORIN"/>
    <property type="match status" value="1"/>
</dbReference>
<accession>A0ABX8DVK7</accession>
<evidence type="ECO:0000256" key="3">
    <source>
        <dbReference type="ARBA" id="ARBA00022729"/>
    </source>
</evidence>